<accession>A0A9D2EP96</accession>
<dbReference type="Proteomes" id="UP000824048">
    <property type="component" value="Unassembled WGS sequence"/>
</dbReference>
<name>A0A9D2EP96_9FIRM</name>
<reference evidence="9" key="1">
    <citation type="journal article" date="2021" name="PeerJ">
        <title>Extensive microbial diversity within the chicken gut microbiome revealed by metagenomics and culture.</title>
        <authorList>
            <person name="Gilroy R."/>
            <person name="Ravi A."/>
            <person name="Getino M."/>
            <person name="Pursley I."/>
            <person name="Horton D.L."/>
            <person name="Alikhan N.F."/>
            <person name="Baker D."/>
            <person name="Gharbi K."/>
            <person name="Hall N."/>
            <person name="Watson M."/>
            <person name="Adriaenssens E.M."/>
            <person name="Foster-Nyarko E."/>
            <person name="Jarju S."/>
            <person name="Secka A."/>
            <person name="Antonio M."/>
            <person name="Oren A."/>
            <person name="Chaudhuri R.R."/>
            <person name="La Ragione R."/>
            <person name="Hildebrand F."/>
            <person name="Pallen M.J."/>
        </authorList>
    </citation>
    <scope>NUCLEOTIDE SEQUENCE</scope>
    <source>
        <strain evidence="9">ChiSxjej1B13-11774</strain>
    </source>
</reference>
<evidence type="ECO:0000256" key="3">
    <source>
        <dbReference type="ARBA" id="ARBA00006743"/>
    </source>
</evidence>
<dbReference type="GO" id="GO:0106312">
    <property type="term" value="F:methylenetetrahydrofolate reductase (NADH) activity"/>
    <property type="evidence" value="ECO:0007669"/>
    <property type="project" value="UniProtKB-EC"/>
</dbReference>
<comment type="similarity">
    <text evidence="3 8">Belongs to the methylenetetrahydrofolate reductase family.</text>
</comment>
<dbReference type="GO" id="GO:0035999">
    <property type="term" value="P:tetrahydrofolate interconversion"/>
    <property type="evidence" value="ECO:0007669"/>
    <property type="project" value="TreeGrafter"/>
</dbReference>
<evidence type="ECO:0000256" key="5">
    <source>
        <dbReference type="ARBA" id="ARBA00022827"/>
    </source>
</evidence>
<dbReference type="EMBL" id="DXBP01000003">
    <property type="protein sequence ID" value="HIZ41112.1"/>
    <property type="molecule type" value="Genomic_DNA"/>
</dbReference>
<evidence type="ECO:0000313" key="9">
    <source>
        <dbReference type="EMBL" id="HIZ41112.1"/>
    </source>
</evidence>
<dbReference type="CDD" id="cd00537">
    <property type="entry name" value="MTHFR"/>
    <property type="match status" value="1"/>
</dbReference>
<keyword evidence="6 8" id="KW-0560">Oxidoreductase</keyword>
<gene>
    <name evidence="9" type="ORF">H9811_00965</name>
</gene>
<comment type="catalytic activity">
    <reaction evidence="7">
        <text>(6S)-5-methyl-5,6,7,8-tetrahydrofolate + NAD(+) = (6R)-5,10-methylene-5,6,7,8-tetrahydrofolate + NADH + H(+)</text>
        <dbReference type="Rhea" id="RHEA:19821"/>
        <dbReference type="ChEBI" id="CHEBI:15378"/>
        <dbReference type="ChEBI" id="CHEBI:15636"/>
        <dbReference type="ChEBI" id="CHEBI:18608"/>
        <dbReference type="ChEBI" id="CHEBI:57540"/>
        <dbReference type="ChEBI" id="CHEBI:57945"/>
        <dbReference type="EC" id="1.5.1.54"/>
    </reaction>
    <physiologicalReaction direction="right-to-left" evidence="7">
        <dbReference type="Rhea" id="RHEA:19823"/>
    </physiologicalReaction>
</comment>
<dbReference type="SUPFAM" id="SSF51730">
    <property type="entry name" value="FAD-linked oxidoreductase"/>
    <property type="match status" value="1"/>
</dbReference>
<dbReference type="InterPro" id="IPR029041">
    <property type="entry name" value="FAD-linked_oxidoreductase-like"/>
</dbReference>
<dbReference type="Pfam" id="PF02219">
    <property type="entry name" value="MTHFR"/>
    <property type="match status" value="1"/>
</dbReference>
<dbReference type="InterPro" id="IPR003171">
    <property type="entry name" value="Mehydrof_redctse-like"/>
</dbReference>
<sequence length="287" mass="31804">MKITEQFKTKRCVFSIECFPPKQTTQMEKLRATLHEMKKLEPDFISVTFGAGGSAGGVSTVEVADLIQNELEIPALAHLICMGNDRERAAGILDALEKVGVHDVLALRGDRTPSRPESPDFVHASDLTAFIKEYKPDFSVHGACYPEGHPEAENLRKDVENLCIKQAAGAEHLVTQLFFDNMHFYRFLNLARRAGITLPVSAGVMPIVKRSQIERTVTLSSASLPSDFTRMISRWQDDPAALYDAGIDYAVRQLRDLIEGGADGVHLYAMNDAVVAEKVYEGIRDLL</sequence>
<dbReference type="PANTHER" id="PTHR45754">
    <property type="entry name" value="METHYLENETETRAHYDROFOLATE REDUCTASE"/>
    <property type="match status" value="1"/>
</dbReference>
<evidence type="ECO:0000256" key="1">
    <source>
        <dbReference type="ARBA" id="ARBA00001974"/>
    </source>
</evidence>
<dbReference type="PANTHER" id="PTHR45754:SF3">
    <property type="entry name" value="METHYLENETETRAHYDROFOLATE REDUCTASE (NADPH)"/>
    <property type="match status" value="1"/>
</dbReference>
<keyword evidence="4 8" id="KW-0285">Flavoprotein</keyword>
<comment type="pathway">
    <text evidence="2 8">One-carbon metabolism; tetrahydrofolate interconversion.</text>
</comment>
<comment type="caution">
    <text evidence="9">The sequence shown here is derived from an EMBL/GenBank/DDBJ whole genome shotgun (WGS) entry which is preliminary data.</text>
</comment>
<dbReference type="AlphaFoldDB" id="A0A9D2EP96"/>
<evidence type="ECO:0000313" key="10">
    <source>
        <dbReference type="Proteomes" id="UP000824048"/>
    </source>
</evidence>
<evidence type="ECO:0000256" key="4">
    <source>
        <dbReference type="ARBA" id="ARBA00022630"/>
    </source>
</evidence>
<keyword evidence="5 8" id="KW-0274">FAD</keyword>
<dbReference type="Gene3D" id="3.20.20.220">
    <property type="match status" value="1"/>
</dbReference>
<reference evidence="9" key="2">
    <citation type="submission" date="2021-04" db="EMBL/GenBank/DDBJ databases">
        <authorList>
            <person name="Gilroy R."/>
        </authorList>
    </citation>
    <scope>NUCLEOTIDE SEQUENCE</scope>
    <source>
        <strain evidence="9">ChiSxjej1B13-11774</strain>
    </source>
</reference>
<evidence type="ECO:0000256" key="8">
    <source>
        <dbReference type="RuleBase" id="RU003862"/>
    </source>
</evidence>
<evidence type="ECO:0000256" key="7">
    <source>
        <dbReference type="ARBA" id="ARBA00048628"/>
    </source>
</evidence>
<dbReference type="GO" id="GO:0005829">
    <property type="term" value="C:cytosol"/>
    <property type="evidence" value="ECO:0007669"/>
    <property type="project" value="TreeGrafter"/>
</dbReference>
<comment type="cofactor">
    <cofactor evidence="1 8">
        <name>FAD</name>
        <dbReference type="ChEBI" id="CHEBI:57692"/>
    </cofactor>
</comment>
<dbReference type="GO" id="GO:0071949">
    <property type="term" value="F:FAD binding"/>
    <property type="evidence" value="ECO:0007669"/>
    <property type="project" value="TreeGrafter"/>
</dbReference>
<dbReference type="GO" id="GO:0009086">
    <property type="term" value="P:methionine biosynthetic process"/>
    <property type="evidence" value="ECO:0007669"/>
    <property type="project" value="TreeGrafter"/>
</dbReference>
<protein>
    <recommendedName>
        <fullName evidence="8">Methylenetetrahydrofolate reductase</fullName>
    </recommendedName>
</protein>
<evidence type="ECO:0000256" key="2">
    <source>
        <dbReference type="ARBA" id="ARBA00004777"/>
    </source>
</evidence>
<organism evidence="9 10">
    <name type="scientific">Candidatus Gemmiger excrementigallinarum</name>
    <dbReference type="NCBI Taxonomy" id="2838609"/>
    <lineage>
        <taxon>Bacteria</taxon>
        <taxon>Bacillati</taxon>
        <taxon>Bacillota</taxon>
        <taxon>Clostridia</taxon>
        <taxon>Eubacteriales</taxon>
        <taxon>Gemmiger</taxon>
    </lineage>
</organism>
<evidence type="ECO:0000256" key="6">
    <source>
        <dbReference type="ARBA" id="ARBA00023002"/>
    </source>
</evidence>
<proteinExistence type="inferred from homology"/>